<protein>
    <recommendedName>
        <fullName evidence="6">FYVE-type domain-containing protein</fullName>
    </recommendedName>
</protein>
<proteinExistence type="predicted"/>
<feature type="region of interest" description="Disordered" evidence="5">
    <location>
        <begin position="1"/>
        <end position="27"/>
    </location>
</feature>
<evidence type="ECO:0000313" key="7">
    <source>
        <dbReference type="EMBL" id="CAD9822736.1"/>
    </source>
</evidence>
<dbReference type="InterPro" id="IPR000306">
    <property type="entry name" value="Znf_FYVE"/>
</dbReference>
<dbReference type="Gene3D" id="3.30.40.10">
    <property type="entry name" value="Zinc/RING finger domain, C3HC4 (zinc finger)"/>
    <property type="match status" value="1"/>
</dbReference>
<dbReference type="InterPro" id="IPR011011">
    <property type="entry name" value="Znf_FYVE_PHD"/>
</dbReference>
<sequence>MGGDGKEDTSEFTEEYGEEYTPDIDADSAPKVVHPRAVFAWSVSEVRESDNWVAAISTGTKKRLPSVSSEGITKSLTFPNCFLAREYAISHAPPIMIPFQDSRDCAMCQLHFDKLKMRLPRHCRNCGVCVCNSCSVRWPSVKVPKTFNFKGEKNVNVCTSCDWISTSFKRALEQGSLEAAVAINATGNLNLRTHVAKMSDELLLPIHMAVMSGSLELLEWLVDVHKCPISGDQFGLEGDDKDLYRTSKGTSVLDLAISLKKQNIVRYLTESKKMTIEDTNLDRRAALVALEKIASCDSNGENDGDNTVATETLPNFEDFMVGGRTYAYKDEQAQWDALNTACDSMKEKDAQKMQRNESVSKSVQRPQHFCEEINPHPQIRTNGGTSRTSGRTSGRTSSRGSRMSRMSKRNGSTDESSVSSLENHTHFNTDAGSECSSMIEFMEDEDADSLEHSIYDTVIEISSNTNSEVKRVFGGCGLCM</sequence>
<feature type="compositionally biased region" description="Basic and acidic residues" evidence="5">
    <location>
        <begin position="346"/>
        <end position="355"/>
    </location>
</feature>
<keyword evidence="2 4" id="KW-0863">Zinc-finger</keyword>
<feature type="compositionally biased region" description="Polar residues" evidence="5">
    <location>
        <begin position="413"/>
        <end position="431"/>
    </location>
</feature>
<evidence type="ECO:0000259" key="6">
    <source>
        <dbReference type="PROSITE" id="PS50178"/>
    </source>
</evidence>
<dbReference type="EMBL" id="HBHQ01021569">
    <property type="protein sequence ID" value="CAD9822736.1"/>
    <property type="molecule type" value="Transcribed_RNA"/>
</dbReference>
<dbReference type="GO" id="GO:0008270">
    <property type="term" value="F:zinc ion binding"/>
    <property type="evidence" value="ECO:0007669"/>
    <property type="project" value="UniProtKB-KW"/>
</dbReference>
<keyword evidence="1" id="KW-0479">Metal-binding</keyword>
<gene>
    <name evidence="7" type="ORF">ASEP1449_LOCUS14570</name>
</gene>
<evidence type="ECO:0000256" key="2">
    <source>
        <dbReference type="ARBA" id="ARBA00022771"/>
    </source>
</evidence>
<evidence type="ECO:0000256" key="5">
    <source>
        <dbReference type="SAM" id="MobiDB-lite"/>
    </source>
</evidence>
<dbReference type="AlphaFoldDB" id="A0A7S2UKS2"/>
<evidence type="ECO:0000256" key="4">
    <source>
        <dbReference type="PROSITE-ProRule" id="PRU00091"/>
    </source>
</evidence>
<reference evidence="7" key="1">
    <citation type="submission" date="2021-01" db="EMBL/GenBank/DDBJ databases">
        <authorList>
            <person name="Corre E."/>
            <person name="Pelletier E."/>
            <person name="Niang G."/>
            <person name="Scheremetjew M."/>
            <person name="Finn R."/>
            <person name="Kale V."/>
            <person name="Holt S."/>
            <person name="Cochrane G."/>
            <person name="Meng A."/>
            <person name="Brown T."/>
            <person name="Cohen L."/>
        </authorList>
    </citation>
    <scope>NUCLEOTIDE SEQUENCE</scope>
    <source>
        <strain evidence="7">CCMP2084</strain>
    </source>
</reference>
<dbReference type="InterPro" id="IPR017455">
    <property type="entry name" value="Znf_FYVE-rel"/>
</dbReference>
<feature type="compositionally biased region" description="Low complexity" evidence="5">
    <location>
        <begin position="380"/>
        <end position="404"/>
    </location>
</feature>
<keyword evidence="3" id="KW-0862">Zinc</keyword>
<feature type="compositionally biased region" description="Polar residues" evidence="5">
    <location>
        <begin position="356"/>
        <end position="365"/>
    </location>
</feature>
<dbReference type="Pfam" id="PF01363">
    <property type="entry name" value="FYVE"/>
    <property type="match status" value="1"/>
</dbReference>
<organism evidence="7">
    <name type="scientific">Attheya septentrionalis</name>
    <dbReference type="NCBI Taxonomy" id="420275"/>
    <lineage>
        <taxon>Eukaryota</taxon>
        <taxon>Sar</taxon>
        <taxon>Stramenopiles</taxon>
        <taxon>Ochrophyta</taxon>
        <taxon>Bacillariophyta</taxon>
        <taxon>Coscinodiscophyceae</taxon>
        <taxon>Chaetocerotophycidae</taxon>
        <taxon>Chaetocerotales</taxon>
        <taxon>Attheyaceae</taxon>
        <taxon>Attheya</taxon>
    </lineage>
</organism>
<accession>A0A7S2UKS2</accession>
<name>A0A7S2UKS2_9STRA</name>
<evidence type="ECO:0000256" key="3">
    <source>
        <dbReference type="ARBA" id="ARBA00022833"/>
    </source>
</evidence>
<feature type="region of interest" description="Disordered" evidence="5">
    <location>
        <begin position="346"/>
        <end position="431"/>
    </location>
</feature>
<dbReference type="InterPro" id="IPR013083">
    <property type="entry name" value="Znf_RING/FYVE/PHD"/>
</dbReference>
<dbReference type="SUPFAM" id="SSF57903">
    <property type="entry name" value="FYVE/PHD zinc finger"/>
    <property type="match status" value="1"/>
</dbReference>
<evidence type="ECO:0000256" key="1">
    <source>
        <dbReference type="ARBA" id="ARBA00022723"/>
    </source>
</evidence>
<dbReference type="PROSITE" id="PS50178">
    <property type="entry name" value="ZF_FYVE"/>
    <property type="match status" value="1"/>
</dbReference>
<feature type="compositionally biased region" description="Acidic residues" evidence="5">
    <location>
        <begin position="10"/>
        <end position="26"/>
    </location>
</feature>
<feature type="domain" description="FYVE-type" evidence="6">
    <location>
        <begin position="99"/>
        <end position="161"/>
    </location>
</feature>